<comment type="caution">
    <text evidence="2">The sequence shown here is derived from an EMBL/GenBank/DDBJ whole genome shotgun (WGS) entry which is preliminary data.</text>
</comment>
<reference evidence="2 3" key="1">
    <citation type="journal article" date="2018" name="Front. Plant Sci.">
        <title>Red Clover (Trifolium pratense) and Zigzag Clover (T. medium) - A Picture of Genomic Similarities and Differences.</title>
        <authorList>
            <person name="Dluhosova J."/>
            <person name="Istvanek J."/>
            <person name="Nedelnik J."/>
            <person name="Repkova J."/>
        </authorList>
    </citation>
    <scope>NUCLEOTIDE SEQUENCE [LARGE SCALE GENOMIC DNA]</scope>
    <source>
        <strain evidence="3">cv. 10/8</strain>
        <tissue evidence="2">Leaf</tissue>
    </source>
</reference>
<sequence length="46" mass="4940">PHAWLHPHEPPVPSLHHDPPHLSPLPSRAQPPMAQAQDGTDGDAEA</sequence>
<feature type="region of interest" description="Disordered" evidence="1">
    <location>
        <begin position="1"/>
        <end position="46"/>
    </location>
</feature>
<name>A0A392U034_9FABA</name>
<accession>A0A392U034</accession>
<dbReference type="EMBL" id="LXQA010683018">
    <property type="protein sequence ID" value="MCI65810.1"/>
    <property type="molecule type" value="Genomic_DNA"/>
</dbReference>
<feature type="non-terminal residue" evidence="2">
    <location>
        <position position="1"/>
    </location>
</feature>
<organism evidence="2 3">
    <name type="scientific">Trifolium medium</name>
    <dbReference type="NCBI Taxonomy" id="97028"/>
    <lineage>
        <taxon>Eukaryota</taxon>
        <taxon>Viridiplantae</taxon>
        <taxon>Streptophyta</taxon>
        <taxon>Embryophyta</taxon>
        <taxon>Tracheophyta</taxon>
        <taxon>Spermatophyta</taxon>
        <taxon>Magnoliopsida</taxon>
        <taxon>eudicotyledons</taxon>
        <taxon>Gunneridae</taxon>
        <taxon>Pentapetalae</taxon>
        <taxon>rosids</taxon>
        <taxon>fabids</taxon>
        <taxon>Fabales</taxon>
        <taxon>Fabaceae</taxon>
        <taxon>Papilionoideae</taxon>
        <taxon>50 kb inversion clade</taxon>
        <taxon>NPAAA clade</taxon>
        <taxon>Hologalegina</taxon>
        <taxon>IRL clade</taxon>
        <taxon>Trifolieae</taxon>
        <taxon>Trifolium</taxon>
    </lineage>
</organism>
<evidence type="ECO:0000313" key="3">
    <source>
        <dbReference type="Proteomes" id="UP000265520"/>
    </source>
</evidence>
<evidence type="ECO:0000256" key="1">
    <source>
        <dbReference type="SAM" id="MobiDB-lite"/>
    </source>
</evidence>
<protein>
    <submittedName>
        <fullName evidence="2">Uncharacterized protein</fullName>
    </submittedName>
</protein>
<keyword evidence="3" id="KW-1185">Reference proteome</keyword>
<dbReference type="AlphaFoldDB" id="A0A392U034"/>
<dbReference type="Proteomes" id="UP000265520">
    <property type="component" value="Unassembled WGS sequence"/>
</dbReference>
<proteinExistence type="predicted"/>
<evidence type="ECO:0000313" key="2">
    <source>
        <dbReference type="EMBL" id="MCI65810.1"/>
    </source>
</evidence>